<evidence type="ECO:0000256" key="2">
    <source>
        <dbReference type="ARBA" id="ARBA00005917"/>
    </source>
</evidence>
<dbReference type="PIRSF" id="PIRSF005719">
    <property type="entry name" value="SMC"/>
    <property type="match status" value="1"/>
</dbReference>
<comment type="subcellular location">
    <subcellularLocation>
        <location evidence="1 8">Nucleus</location>
    </subcellularLocation>
</comment>
<comment type="similarity">
    <text evidence="2">Belongs to the SMC family. SMC3 subfamily.</text>
</comment>
<dbReference type="InterPro" id="IPR027417">
    <property type="entry name" value="P-loop_NTPase"/>
</dbReference>
<evidence type="ECO:0000256" key="6">
    <source>
        <dbReference type="ARBA" id="ARBA00023242"/>
    </source>
</evidence>
<feature type="region of interest" description="Disordered" evidence="10">
    <location>
        <begin position="1078"/>
        <end position="1097"/>
    </location>
</feature>
<keyword evidence="5 9" id="KW-0175">Coiled coil</keyword>
<dbReference type="OrthoDB" id="431497at2759"/>
<dbReference type="GO" id="GO:0005524">
    <property type="term" value="F:ATP binding"/>
    <property type="evidence" value="ECO:0007669"/>
    <property type="project" value="InterPro"/>
</dbReference>
<evidence type="ECO:0000259" key="11">
    <source>
        <dbReference type="SMART" id="SM00968"/>
    </source>
</evidence>
<dbReference type="FunFam" id="3.40.50.300:FF:000370">
    <property type="entry name" value="Structural maintenance of chromosomes 3"/>
    <property type="match status" value="1"/>
</dbReference>
<dbReference type="FunFam" id="1.20.1060.20:FF:000015">
    <property type="entry name" value="Structural maintenance of chromosomes protein"/>
    <property type="match status" value="1"/>
</dbReference>
<proteinExistence type="inferred from homology"/>
<dbReference type="Gene3D" id="1.20.1060.20">
    <property type="match status" value="1"/>
</dbReference>
<evidence type="ECO:0000256" key="5">
    <source>
        <dbReference type="ARBA" id="ARBA00023054"/>
    </source>
</evidence>
<evidence type="ECO:0000256" key="1">
    <source>
        <dbReference type="ARBA" id="ARBA00004123"/>
    </source>
</evidence>
<evidence type="ECO:0000256" key="9">
    <source>
        <dbReference type="SAM" id="Coils"/>
    </source>
</evidence>
<dbReference type="PANTHER" id="PTHR43977">
    <property type="entry name" value="STRUCTURAL MAINTENANCE OF CHROMOSOMES PROTEIN 3"/>
    <property type="match status" value="1"/>
</dbReference>
<dbReference type="Pfam" id="PF06470">
    <property type="entry name" value="SMC_hinge"/>
    <property type="match status" value="1"/>
</dbReference>
<dbReference type="SUPFAM" id="SSF52540">
    <property type="entry name" value="P-loop containing nucleoside triphosphate hydrolases"/>
    <property type="match status" value="1"/>
</dbReference>
<evidence type="ECO:0000256" key="3">
    <source>
        <dbReference type="ARBA" id="ARBA00022618"/>
    </source>
</evidence>
<dbReference type="InterPro" id="IPR024704">
    <property type="entry name" value="SMC"/>
</dbReference>
<evidence type="ECO:0000313" key="12">
    <source>
        <dbReference type="EMBL" id="QID80394.1"/>
    </source>
</evidence>
<accession>A0A6C1DW08</accession>
<dbReference type="GO" id="GO:0005634">
    <property type="term" value="C:nucleus"/>
    <property type="evidence" value="ECO:0007669"/>
    <property type="project" value="UniProtKB-SubCell"/>
</dbReference>
<keyword evidence="6 8" id="KW-0539">Nucleus</keyword>
<dbReference type="GO" id="GO:0016887">
    <property type="term" value="F:ATP hydrolysis activity"/>
    <property type="evidence" value="ECO:0007669"/>
    <property type="project" value="InterPro"/>
</dbReference>
<keyword evidence="7" id="KW-0131">Cell cycle</keyword>
<feature type="coiled-coil region" evidence="9">
    <location>
        <begin position="768"/>
        <end position="818"/>
    </location>
</feature>
<dbReference type="CDD" id="cd03272">
    <property type="entry name" value="ABC_SMC3_euk"/>
    <property type="match status" value="1"/>
</dbReference>
<protein>
    <recommendedName>
        <fullName evidence="8">Structural maintenance of chromosomes protein</fullName>
    </recommendedName>
</protein>
<feature type="coiled-coil region" evidence="9">
    <location>
        <begin position="974"/>
        <end position="1036"/>
    </location>
</feature>
<keyword evidence="3" id="KW-0132">Cell division</keyword>
<dbReference type="GO" id="GO:0051301">
    <property type="term" value="P:cell division"/>
    <property type="evidence" value="ECO:0007669"/>
    <property type="project" value="UniProtKB-KW"/>
</dbReference>
<evidence type="ECO:0000256" key="10">
    <source>
        <dbReference type="SAM" id="MobiDB-lite"/>
    </source>
</evidence>
<evidence type="ECO:0000313" key="13">
    <source>
        <dbReference type="Proteomes" id="UP000501346"/>
    </source>
</evidence>
<dbReference type="Pfam" id="PF02463">
    <property type="entry name" value="SMC_N"/>
    <property type="match status" value="1"/>
</dbReference>
<sequence length="1230" mass="141322">MYIKRVIIKGFKTYRNETIIDNFSPHQNVIIGSNGSGKSNFFAAIRFVLSDDYSNLKREERQGLIHQGSGGSVMSASVEIVFHDPDHSMILPSGVLSRGDDEVTIRRTVGLKKDDYQLNDRNVTKGDIVRMLETAGFSMNNPYNIVPQGKIVALTNAKDKERLQLLEDVVGAKSFEVKLKASLKKMEETEQKKIQINKEMGELNSKLSEMEQERKELEKYNELERNRKIYQFTLYDRELNEVINQMERLDGDYNNTVYSSEQYIQELDKREDMIDQVSKKLSSIEASLKIKNATDLQQAKLRESEISQKLTNVNVKIKDVQQQIESNGEQRNLDSATLKEIKSIIEQRKQKLSKILPRYQELTKEEAMYKLQLASLQQKQRDLILKKGEYARFKSKDERDTWIHSEIEELKSSIQNLNELESQLQMDRTSLRKQYSAIDEEIEELIDSINGPDTKGQLEDFDSELIHLKKKLSESLDTRKELWRKEQKLQTVLETLLSDVNQNQRNVNETMSRSLANGIINVKEITEKLKISPESVFGTLGELIKVNDKYKTCAEVIGGNSLFHIVVDTEETATLIMNELYRMKGGRVTFIPLNRLSLDSDVKFPSNTTTQIQFTPLIKKIKYEPRFEKAVKHVFGKTIVVKDLGQGLKLAKKHKLNAITLDGDRADKRGVLTGGYLDQHKRTRLESLKNLNESRSQHKKILEELEFVRNELNDIDTKIDQVNGNIRKVSNDRESVLTNIEIYRTSLNTKKNEKLILEESLNAIILKLEKLNTNRTFAQEKLNTFENDLLQEFDSELSKEEKERLESLTKEISAAHNKLNITSDALEGITTTIDSLNAELESKLIPQENDLESKMSEVGDAFIFGLQDELKELQLEKESVEKQHENAVLELSTVQREIESLIAEETNNKKLLEKANNQQRLLLKKLDNFQKSVEKTMIKKTTLVTRREELQQRIREIGLLPEDALVNDFSDITSDQLLQRLNDMNTEISGLKNVNKRAFENFKKFNERRKDLAERASELDESKDSIQDLIVKLKQQKVNAVDSTFQKVSENFEAVFERLVPRGTAKLIIHRKNDNANDHDESIDVDMDAESNESQNGKDSEIMYTGVSISVSFNSKQNEQLHVEQLSGGQKTVCAIALILAIQMVDPASFYLFDEIDAALDKQYRTAVATLLKELSKNAQFICTTFRTDMLQVADKFFRVKYENKISTVIEVNREEAIGFIRGSNKFAEV</sequence>
<evidence type="ECO:0000256" key="8">
    <source>
        <dbReference type="PIRNR" id="PIRNR005719"/>
    </source>
</evidence>
<dbReference type="GO" id="GO:0051276">
    <property type="term" value="P:chromosome organization"/>
    <property type="evidence" value="ECO:0007669"/>
    <property type="project" value="InterPro"/>
</dbReference>
<gene>
    <name evidence="12" type="primary">SMC3_1</name>
    <name evidence="12" type="ORF">GRS66_002714</name>
</gene>
<organism evidence="12 13">
    <name type="scientific">Saccharomyces pastorianus</name>
    <name type="common">Lager yeast</name>
    <name type="synonym">Saccharomyces cerevisiae x Saccharomyces eubayanus</name>
    <dbReference type="NCBI Taxonomy" id="27292"/>
    <lineage>
        <taxon>Eukaryota</taxon>
        <taxon>Fungi</taxon>
        <taxon>Dikarya</taxon>
        <taxon>Ascomycota</taxon>
        <taxon>Saccharomycotina</taxon>
        <taxon>Saccharomycetes</taxon>
        <taxon>Saccharomycetales</taxon>
        <taxon>Saccharomycetaceae</taxon>
        <taxon>Saccharomyces</taxon>
    </lineage>
</organism>
<evidence type="ECO:0000256" key="7">
    <source>
        <dbReference type="ARBA" id="ARBA00023306"/>
    </source>
</evidence>
<dbReference type="FunFam" id="3.40.50.300:FF:000424">
    <property type="entry name" value="Structural maintenance of chromosomes 3"/>
    <property type="match status" value="1"/>
</dbReference>
<feature type="coiled-coil region" evidence="9">
    <location>
        <begin position="172"/>
        <end position="227"/>
    </location>
</feature>
<dbReference type="InterPro" id="IPR003395">
    <property type="entry name" value="RecF/RecN/SMC_N"/>
</dbReference>
<feature type="domain" description="SMC hinge" evidence="11">
    <location>
        <begin position="534"/>
        <end position="651"/>
    </location>
</feature>
<dbReference type="SMART" id="SM00968">
    <property type="entry name" value="SMC_hinge"/>
    <property type="match status" value="1"/>
</dbReference>
<keyword evidence="13" id="KW-1185">Reference proteome</keyword>
<reference evidence="12 13" key="1">
    <citation type="journal article" date="2019" name="BMC Genomics">
        <title>Chromosome level assembly and comparative genome analysis confirm lager-brewing yeasts originated from a single hybridization.</title>
        <authorList>
            <person name="Salazar A.N."/>
            <person name="Gorter de Vries A.R."/>
            <person name="van den Broek M."/>
            <person name="Brouwers N."/>
            <person name="de la Torre Cortes P."/>
            <person name="Kuijpers N.G.A."/>
            <person name="Daran J.G."/>
            <person name="Abeel T."/>
        </authorList>
    </citation>
    <scope>NUCLEOTIDE SEQUENCE [LARGE SCALE GENOMIC DNA]</scope>
    <source>
        <strain evidence="12 13">CBS 1483</strain>
    </source>
</reference>
<feature type="coiled-coil region" evidence="9">
    <location>
        <begin position="403"/>
        <end position="448"/>
    </location>
</feature>
<evidence type="ECO:0000256" key="4">
    <source>
        <dbReference type="ARBA" id="ARBA00022776"/>
    </source>
</evidence>
<dbReference type="InterPro" id="IPR041741">
    <property type="entry name" value="SMC3_ABC_euk"/>
</dbReference>
<dbReference type="Proteomes" id="UP000501346">
    <property type="component" value="Chromosome ScX-SeX"/>
</dbReference>
<feature type="coiled-coil region" evidence="9">
    <location>
        <begin position="688"/>
        <end position="725"/>
    </location>
</feature>
<dbReference type="Gene3D" id="3.30.70.1620">
    <property type="match status" value="1"/>
</dbReference>
<keyword evidence="4" id="KW-0498">Mitosis</keyword>
<dbReference type="AlphaFoldDB" id="A0A6C1DW08"/>
<name>A0A6C1DW08_SACPS</name>
<feature type="coiled-coil region" evidence="9">
    <location>
        <begin position="863"/>
        <end position="932"/>
    </location>
</feature>
<dbReference type="InterPro" id="IPR010935">
    <property type="entry name" value="SMC_hinge"/>
</dbReference>
<dbReference type="GO" id="GO:0007059">
    <property type="term" value="P:chromosome segregation"/>
    <property type="evidence" value="ECO:0007669"/>
    <property type="project" value="UniProtKB-ARBA"/>
</dbReference>
<dbReference type="EMBL" id="CP048991">
    <property type="protein sequence ID" value="QID80394.1"/>
    <property type="molecule type" value="Genomic_DNA"/>
</dbReference>
<dbReference type="Gene3D" id="3.40.50.300">
    <property type="entry name" value="P-loop containing nucleotide triphosphate hydrolases"/>
    <property type="match status" value="2"/>
</dbReference>
<dbReference type="SUPFAM" id="SSF75553">
    <property type="entry name" value="Smc hinge domain"/>
    <property type="match status" value="1"/>
</dbReference>
<dbReference type="InterPro" id="IPR036277">
    <property type="entry name" value="SMC_hinge_sf"/>
</dbReference>
<dbReference type="GO" id="GO:0005694">
    <property type="term" value="C:chromosome"/>
    <property type="evidence" value="ECO:0007669"/>
    <property type="project" value="InterPro"/>
</dbReference>